<evidence type="ECO:0000256" key="3">
    <source>
        <dbReference type="ARBA" id="ARBA00012506"/>
    </source>
</evidence>
<comment type="similarity">
    <text evidence="2">Belongs to the Ap4A hydrolase family.</text>
</comment>
<evidence type="ECO:0000259" key="9">
    <source>
        <dbReference type="Pfam" id="PF00149"/>
    </source>
</evidence>
<protein>
    <recommendedName>
        <fullName evidence="3">bis(5'-nucleosyl)-tetraphosphatase (symmetrical)</fullName>
        <ecNumber evidence="3">3.6.1.41</ecNumber>
    </recommendedName>
    <alternativeName>
        <fullName evidence="6">Ap4A hydrolase</fullName>
    </alternativeName>
    <alternativeName>
        <fullName evidence="5">Diadenosine 5',5'''-P1,P4-tetraphosphate pyrophosphohydrolase</fullName>
    </alternativeName>
    <alternativeName>
        <fullName evidence="7">Diadenosine tetraphosphatase</fullName>
    </alternativeName>
</protein>
<dbReference type="EMBL" id="SOBT01000012">
    <property type="protein sequence ID" value="TDU24242.1"/>
    <property type="molecule type" value="Genomic_DNA"/>
</dbReference>
<dbReference type="SUPFAM" id="SSF56300">
    <property type="entry name" value="Metallo-dependent phosphatases"/>
    <property type="match status" value="1"/>
</dbReference>
<feature type="domain" description="Calcineurin-like phosphoesterase" evidence="9">
    <location>
        <begin position="1"/>
        <end position="133"/>
    </location>
</feature>
<evidence type="ECO:0000256" key="2">
    <source>
        <dbReference type="ARBA" id="ARBA00005419"/>
    </source>
</evidence>
<evidence type="ECO:0000256" key="4">
    <source>
        <dbReference type="ARBA" id="ARBA00022801"/>
    </source>
</evidence>
<reference evidence="10 11" key="1">
    <citation type="submission" date="2019-03" db="EMBL/GenBank/DDBJ databases">
        <title>Genomic Encyclopedia of Type Strains, Phase IV (KMG-IV): sequencing the most valuable type-strain genomes for metagenomic binning, comparative biology and taxonomic classification.</title>
        <authorList>
            <person name="Goeker M."/>
        </authorList>
    </citation>
    <scope>NUCLEOTIDE SEQUENCE [LARGE SCALE GENOMIC DNA]</scope>
    <source>
        <strain evidence="10 11">DSM 26377</strain>
    </source>
</reference>
<organism evidence="10 11">
    <name type="scientific">Panacagrimonas perspica</name>
    <dbReference type="NCBI Taxonomy" id="381431"/>
    <lineage>
        <taxon>Bacteria</taxon>
        <taxon>Pseudomonadati</taxon>
        <taxon>Pseudomonadota</taxon>
        <taxon>Gammaproteobacteria</taxon>
        <taxon>Nevskiales</taxon>
        <taxon>Nevskiaceae</taxon>
        <taxon>Panacagrimonas</taxon>
    </lineage>
</organism>
<evidence type="ECO:0000256" key="5">
    <source>
        <dbReference type="ARBA" id="ARBA00031248"/>
    </source>
</evidence>
<evidence type="ECO:0000256" key="6">
    <source>
        <dbReference type="ARBA" id="ARBA00032248"/>
    </source>
</evidence>
<comment type="function">
    <text evidence="1">Hydrolyzes diadenosine 5',5'''-P1,P4-tetraphosphate to yield ADP.</text>
</comment>
<comment type="caution">
    <text evidence="10">The sequence shown here is derived from an EMBL/GenBank/DDBJ whole genome shotgun (WGS) entry which is preliminary data.</text>
</comment>
<proteinExistence type="inferred from homology"/>
<sequence>MTTYAIGDVQGCHEELVELLDTLHFEPSRDRVVFVGDLVNRGPASLDVLRLARSLGPAAITVLGNHDLHLLAVAHGGRPGRRDTLNAVLAASDCDELLEWLGAQPLAWRHPETGTLFVHAGVPPQWSIEQTLDLAQEASRMIAGTDGPRFFSRMYGDQPDRWKPGLRGIERQRFVVNCLTRLRYCDDQGRLDLKPKGAPGTQAPHLMPWFQVPERATRGNPIVFGHWSTLGQVHWPDDRVHGLDTGCVWGGRLTALELETGRIVDVPSQRPQVHDTAD</sequence>
<dbReference type="InterPro" id="IPR004617">
    <property type="entry name" value="ApaH"/>
</dbReference>
<dbReference type="PANTHER" id="PTHR40942:SF4">
    <property type="entry name" value="CYTOCHROME C5"/>
    <property type="match status" value="1"/>
</dbReference>
<dbReference type="PANTHER" id="PTHR40942">
    <property type="match status" value="1"/>
</dbReference>
<gene>
    <name evidence="10" type="ORF">DFR24_4507</name>
</gene>
<dbReference type="EC" id="3.6.1.41" evidence="3"/>
<dbReference type="Pfam" id="PF00149">
    <property type="entry name" value="Metallophos"/>
    <property type="match status" value="1"/>
</dbReference>
<name>A0A4R7NU23_9GAMM</name>
<dbReference type="AlphaFoldDB" id="A0A4R7NU23"/>
<dbReference type="GO" id="GO:0008803">
    <property type="term" value="F:bis(5'-nucleosyl)-tetraphosphatase (symmetrical) activity"/>
    <property type="evidence" value="ECO:0007669"/>
    <property type="project" value="UniProtKB-EC"/>
</dbReference>
<evidence type="ECO:0000256" key="1">
    <source>
        <dbReference type="ARBA" id="ARBA00003413"/>
    </source>
</evidence>
<dbReference type="NCBIfam" id="NF001204">
    <property type="entry name" value="PRK00166.1"/>
    <property type="match status" value="1"/>
</dbReference>
<dbReference type="CDD" id="cd07422">
    <property type="entry name" value="MPP_ApaH"/>
    <property type="match status" value="1"/>
</dbReference>
<dbReference type="OrthoDB" id="9807890at2"/>
<accession>A0A4R7NU23</accession>
<dbReference type="NCBIfam" id="TIGR00668">
    <property type="entry name" value="apaH"/>
    <property type="match status" value="1"/>
</dbReference>
<evidence type="ECO:0000256" key="7">
    <source>
        <dbReference type="ARBA" id="ARBA00033210"/>
    </source>
</evidence>
<dbReference type="InterPro" id="IPR004843">
    <property type="entry name" value="Calcineurin-like_PHP"/>
</dbReference>
<dbReference type="Proteomes" id="UP000295341">
    <property type="component" value="Unassembled WGS sequence"/>
</dbReference>
<dbReference type="PIRSF" id="PIRSF000903">
    <property type="entry name" value="B5n-ttraPtase_sm"/>
    <property type="match status" value="1"/>
</dbReference>
<dbReference type="Gene3D" id="3.60.21.10">
    <property type="match status" value="1"/>
</dbReference>
<keyword evidence="11" id="KW-1185">Reference proteome</keyword>
<evidence type="ECO:0000313" key="11">
    <source>
        <dbReference type="Proteomes" id="UP000295341"/>
    </source>
</evidence>
<dbReference type="RefSeq" id="WP_133883660.1">
    <property type="nucleotide sequence ID" value="NZ_MWIN01000003.1"/>
</dbReference>
<keyword evidence="4" id="KW-0378">Hydrolase</keyword>
<evidence type="ECO:0000256" key="8">
    <source>
        <dbReference type="ARBA" id="ARBA00049417"/>
    </source>
</evidence>
<dbReference type="InterPro" id="IPR029052">
    <property type="entry name" value="Metallo-depent_PP-like"/>
</dbReference>
<evidence type="ECO:0000313" key="10">
    <source>
        <dbReference type="EMBL" id="TDU24242.1"/>
    </source>
</evidence>
<comment type="catalytic activity">
    <reaction evidence="8">
        <text>P(1),P(4)-bis(5'-adenosyl) tetraphosphate + H2O = 2 ADP + 2 H(+)</text>
        <dbReference type="Rhea" id="RHEA:24252"/>
        <dbReference type="ChEBI" id="CHEBI:15377"/>
        <dbReference type="ChEBI" id="CHEBI:15378"/>
        <dbReference type="ChEBI" id="CHEBI:58141"/>
        <dbReference type="ChEBI" id="CHEBI:456216"/>
        <dbReference type="EC" id="3.6.1.41"/>
    </reaction>
</comment>